<reference evidence="2" key="2">
    <citation type="submission" date="2020-09" db="EMBL/GenBank/DDBJ databases">
        <authorList>
            <person name="Sun Q."/>
            <person name="Ohkuma M."/>
        </authorList>
    </citation>
    <scope>NUCLEOTIDE SEQUENCE</scope>
    <source>
        <strain evidence="2">JCM 18487</strain>
    </source>
</reference>
<keyword evidence="3" id="KW-1185">Reference proteome</keyword>
<gene>
    <name evidence="2" type="ORF">GCM10010885_19730</name>
</gene>
<accession>A0A917NLX0</accession>
<proteinExistence type="predicted"/>
<name>A0A917NLX0_9BACL</name>
<dbReference type="RefSeq" id="WP_188882790.1">
    <property type="nucleotide sequence ID" value="NZ_BMOY01000033.1"/>
</dbReference>
<dbReference type="AlphaFoldDB" id="A0A917NLX0"/>
<dbReference type="EMBL" id="BMOY01000033">
    <property type="protein sequence ID" value="GGJ10581.1"/>
    <property type="molecule type" value="Genomic_DNA"/>
</dbReference>
<dbReference type="PANTHER" id="PTHR42705">
    <property type="entry name" value="BIFUNCTIONAL NON-HOMOLOGOUS END JOINING PROTEIN LIGD"/>
    <property type="match status" value="1"/>
</dbReference>
<comment type="caution">
    <text evidence="2">The sequence shown here is derived from an EMBL/GenBank/DDBJ whole genome shotgun (WGS) entry which is preliminary data.</text>
</comment>
<dbReference type="NCBIfam" id="TIGR02778">
    <property type="entry name" value="ligD_pol"/>
    <property type="match status" value="1"/>
</dbReference>
<evidence type="ECO:0000259" key="1">
    <source>
        <dbReference type="Pfam" id="PF21686"/>
    </source>
</evidence>
<reference evidence="2" key="1">
    <citation type="journal article" date="2014" name="Int. J. Syst. Evol. Microbiol.">
        <title>Complete genome sequence of Corynebacterium casei LMG S-19264T (=DSM 44701T), isolated from a smear-ripened cheese.</title>
        <authorList>
            <consortium name="US DOE Joint Genome Institute (JGI-PGF)"/>
            <person name="Walter F."/>
            <person name="Albersmeier A."/>
            <person name="Kalinowski J."/>
            <person name="Ruckert C."/>
        </authorList>
    </citation>
    <scope>NUCLEOTIDE SEQUENCE</scope>
    <source>
        <strain evidence="2">JCM 18487</strain>
    </source>
</reference>
<evidence type="ECO:0000313" key="2">
    <source>
        <dbReference type="EMBL" id="GGJ10581.1"/>
    </source>
</evidence>
<dbReference type="CDD" id="cd04861">
    <property type="entry name" value="LigD_Pol_like"/>
    <property type="match status" value="1"/>
</dbReference>
<organism evidence="2 3">
    <name type="scientific">Alicyclobacillus cellulosilyticus</name>
    <dbReference type="NCBI Taxonomy" id="1003997"/>
    <lineage>
        <taxon>Bacteria</taxon>
        <taxon>Bacillati</taxon>
        <taxon>Bacillota</taxon>
        <taxon>Bacilli</taxon>
        <taxon>Bacillales</taxon>
        <taxon>Alicyclobacillaceae</taxon>
        <taxon>Alicyclobacillus</taxon>
    </lineage>
</organism>
<dbReference type="PANTHER" id="PTHR42705:SF2">
    <property type="entry name" value="BIFUNCTIONAL NON-HOMOLOGOUS END JOINING PROTEIN LIGD"/>
    <property type="match status" value="1"/>
</dbReference>
<dbReference type="Proteomes" id="UP000637695">
    <property type="component" value="Unassembled WGS sequence"/>
</dbReference>
<protein>
    <submittedName>
        <fullName evidence="2">DNA polymerase domain-containing protein</fullName>
    </submittedName>
</protein>
<sequence>MVIWAERPVEVSHPDKLLWPDAGVRKRDYLEYLAKMAPFMLPHLAERALTIIRWPDGVEGPYFYQKAAPSHTPDWIRRTRIWSPDRQAFFHAIVVDSAAALLWLGNLAALELHVGFSRVNTPDVPDVVALDLDPSVPDFEPVREVALALRKLFDELGIPSLPKLSGATGIQVLFRTQPVATYEAWRPFTRMVAAYLARRMPRWVTLERRKHLRGDKVYVDAPQHGKNRTLIAPYSARATSLATVAVPVTWEELAQGVTPDQFTLATVPERVLRLGDLLASLPPVDPKPIVTFFQSSAVRR</sequence>
<dbReference type="Gene3D" id="3.90.920.10">
    <property type="entry name" value="DNA primase, PRIM domain"/>
    <property type="match status" value="1"/>
</dbReference>
<dbReference type="InterPro" id="IPR052171">
    <property type="entry name" value="NHEJ_LigD"/>
</dbReference>
<dbReference type="Pfam" id="PF21686">
    <property type="entry name" value="LigD_Prim-Pol"/>
    <property type="match status" value="1"/>
</dbReference>
<dbReference type="InterPro" id="IPR014145">
    <property type="entry name" value="LigD_pol_dom"/>
</dbReference>
<evidence type="ECO:0000313" key="3">
    <source>
        <dbReference type="Proteomes" id="UP000637695"/>
    </source>
</evidence>
<feature type="domain" description="DNA ligase D polymerase" evidence="1">
    <location>
        <begin position="26"/>
        <end position="277"/>
    </location>
</feature>